<dbReference type="InterPro" id="IPR004193">
    <property type="entry name" value="Glyco_hydro_13_N"/>
</dbReference>
<dbReference type="Pfam" id="PF02922">
    <property type="entry name" value="CBM_48"/>
    <property type="match status" value="1"/>
</dbReference>
<dbReference type="Gene3D" id="2.60.40.10">
    <property type="entry name" value="Immunoglobulins"/>
    <property type="match status" value="1"/>
</dbReference>
<dbReference type="AlphaFoldDB" id="A0A1E2RXQ3"/>
<name>A0A1E2RXQ3_9HYPH</name>
<keyword evidence="8 10" id="KW-0320">Glycogen biosynthesis</keyword>
<dbReference type="PIRSF" id="PIRSF000463">
    <property type="entry name" value="GlgB"/>
    <property type="match status" value="1"/>
</dbReference>
<dbReference type="PANTHER" id="PTHR43651">
    <property type="entry name" value="1,4-ALPHA-GLUCAN-BRANCHING ENZYME"/>
    <property type="match status" value="1"/>
</dbReference>
<comment type="caution">
    <text evidence="13">The sequence shown here is derived from an EMBL/GenBank/DDBJ whole genome shotgun (WGS) entry which is preliminary data.</text>
</comment>
<feature type="domain" description="Glycosyl hydrolase family 13 catalytic" evidence="12">
    <location>
        <begin position="260"/>
        <end position="612"/>
    </location>
</feature>
<dbReference type="EC" id="2.4.1.18" evidence="10"/>
<gene>
    <name evidence="10" type="primary">glgB</name>
    <name evidence="13" type="ORF">A7A08_02298</name>
</gene>
<comment type="catalytic activity">
    <reaction evidence="1 10">
        <text>Transfers a segment of a (1-&gt;4)-alpha-D-glucan chain to a primary hydroxy group in a similar glucan chain.</text>
        <dbReference type="EC" id="2.4.1.18"/>
    </reaction>
</comment>
<dbReference type="InterPro" id="IPR006407">
    <property type="entry name" value="GlgB"/>
</dbReference>
<keyword evidence="9 10" id="KW-0119">Carbohydrate metabolism</keyword>
<dbReference type="Gene3D" id="2.60.40.1180">
    <property type="entry name" value="Golgi alpha-mannosidase II"/>
    <property type="match status" value="1"/>
</dbReference>
<dbReference type="NCBIfam" id="NF008967">
    <property type="entry name" value="PRK12313.1"/>
    <property type="match status" value="1"/>
</dbReference>
<evidence type="ECO:0000256" key="5">
    <source>
        <dbReference type="ARBA" id="ARBA00022600"/>
    </source>
</evidence>
<dbReference type="STRING" id="1177755.A7A08_02298"/>
<dbReference type="NCBIfam" id="TIGR01515">
    <property type="entry name" value="branching_enzym"/>
    <property type="match status" value="1"/>
</dbReference>
<dbReference type="GO" id="GO:0003844">
    <property type="term" value="F:1,4-alpha-glucan branching enzyme activity"/>
    <property type="evidence" value="ECO:0007669"/>
    <property type="project" value="UniProtKB-UniRule"/>
</dbReference>
<evidence type="ECO:0000256" key="8">
    <source>
        <dbReference type="ARBA" id="ARBA00023056"/>
    </source>
</evidence>
<evidence type="ECO:0000256" key="4">
    <source>
        <dbReference type="ARBA" id="ARBA00009000"/>
    </source>
</evidence>
<evidence type="ECO:0000256" key="11">
    <source>
        <dbReference type="PIRSR" id="PIRSR000463-1"/>
    </source>
</evidence>
<dbReference type="InterPro" id="IPR014756">
    <property type="entry name" value="Ig_E-set"/>
</dbReference>
<dbReference type="SMART" id="SM00642">
    <property type="entry name" value="Aamy"/>
    <property type="match status" value="1"/>
</dbReference>
<dbReference type="NCBIfam" id="NF003811">
    <property type="entry name" value="PRK05402.1"/>
    <property type="match status" value="1"/>
</dbReference>
<evidence type="ECO:0000256" key="2">
    <source>
        <dbReference type="ARBA" id="ARBA00002953"/>
    </source>
</evidence>
<dbReference type="PATRIC" id="fig|1177755.3.peg.2312"/>
<dbReference type="GO" id="GO:0005829">
    <property type="term" value="C:cytosol"/>
    <property type="evidence" value="ECO:0007669"/>
    <property type="project" value="TreeGrafter"/>
</dbReference>
<evidence type="ECO:0000256" key="7">
    <source>
        <dbReference type="ARBA" id="ARBA00022679"/>
    </source>
</evidence>
<dbReference type="CDD" id="cd02855">
    <property type="entry name" value="E_set_GBE_prok_N"/>
    <property type="match status" value="1"/>
</dbReference>
<dbReference type="GO" id="GO:0043169">
    <property type="term" value="F:cation binding"/>
    <property type="evidence" value="ECO:0007669"/>
    <property type="project" value="InterPro"/>
</dbReference>
<feature type="active site" description="Nucleophile" evidence="10 11">
    <location>
        <position position="417"/>
    </location>
</feature>
<dbReference type="RefSeq" id="WP_069095494.1">
    <property type="nucleotide sequence ID" value="NZ_MASI01000005.1"/>
</dbReference>
<proteinExistence type="inferred from homology"/>
<sequence length="735" mass="83163">MSIVNRTANLSAVPETDTIEAIVRGTHGDPFAVLGLHGGDGKPLSLGVFAPEADTVEILAPTGSKLGKLDKVHQSGFFLGEFPSERRKPYRLRMTRGEHSWEVEDPYRFPPVISDMDLELIANGDHLKLYEVMGAQPLTVEGVQGVNFSVWAPSAQRVSVIGPFNGWDGRRHPMRLRHRAGVWEIFIPHLQKGELYKFEIIGPHGNMQPEKADPLAFQQEHPPATASIVHGPSGRLGHAKGWPEQRAAINAHDAPISIYEMHLGSWMRGPDNQFLNYDEIADRLIPYVQDMGFTHIELMPVSEFPFDGSWGYQPIGLYAPTSRFGTPEQFTRFVRRLHEAGIGVIVDWVAAHFPSDVHGLARFDGTALYEHEDPRRGFHYDWNTLIYNFGRKEVMNFLIANALYWLDHFDIDGLRADAVASMLYLDYSRDEWLPNEHGGNENLEAIHFLKRLNEIVYNAFPGIATIAEESTAWPGVSRPTYEGGLGFGYKWNMGWMHDTLNYISEDPIHRRYHHDKMTFGLVYGFSENFILPLSHDEVVHGKGSMIGKMPGDHWQRFANLRAYYGFMWGHPGKKLLFMGGEFAQEREWNHDHALDWHHLEDRYHRGVQSLIRDLNTVYRGSPSLYEKDTDPAGFEWVNSTDSANSVISFLRRTEGKPPMLVVCNFTPVVRNDYRVWVPKPGTWLERINTDATEYGGSGVGNAGAVQAEAIPCDGHPYSVSLTLPPLATLFLELQE</sequence>
<dbReference type="FunFam" id="2.60.40.10:FF:000169">
    <property type="entry name" value="1,4-alpha-glucan branching enzyme GlgB"/>
    <property type="match status" value="1"/>
</dbReference>
<evidence type="ECO:0000256" key="6">
    <source>
        <dbReference type="ARBA" id="ARBA00022676"/>
    </source>
</evidence>
<dbReference type="Pfam" id="PF02806">
    <property type="entry name" value="Alpha-amylase_C"/>
    <property type="match status" value="1"/>
</dbReference>
<accession>A0A1E2RXQ3</accession>
<dbReference type="Pfam" id="PF22019">
    <property type="entry name" value="GlgB_N"/>
    <property type="match status" value="1"/>
</dbReference>
<evidence type="ECO:0000256" key="10">
    <source>
        <dbReference type="HAMAP-Rule" id="MF_00685"/>
    </source>
</evidence>
<comment type="similarity">
    <text evidence="4 10">Belongs to the glycosyl hydrolase 13 family. GlgB subfamily.</text>
</comment>
<dbReference type="HAMAP" id="MF_00685">
    <property type="entry name" value="GlgB"/>
    <property type="match status" value="1"/>
</dbReference>
<dbReference type="PANTHER" id="PTHR43651:SF3">
    <property type="entry name" value="1,4-ALPHA-GLUCAN-BRANCHING ENZYME"/>
    <property type="match status" value="1"/>
</dbReference>
<dbReference type="InterPro" id="IPR006048">
    <property type="entry name" value="A-amylase/branching_C"/>
</dbReference>
<dbReference type="InterPro" id="IPR013783">
    <property type="entry name" value="Ig-like_fold"/>
</dbReference>
<keyword evidence="5 10" id="KW-0321">Glycogen metabolism</keyword>
<dbReference type="Pfam" id="PF00128">
    <property type="entry name" value="Alpha-amylase"/>
    <property type="match status" value="1"/>
</dbReference>
<dbReference type="UniPathway" id="UPA00164"/>
<dbReference type="GO" id="GO:0004553">
    <property type="term" value="F:hydrolase activity, hydrolyzing O-glycosyl compounds"/>
    <property type="evidence" value="ECO:0007669"/>
    <property type="project" value="InterPro"/>
</dbReference>
<keyword evidence="14" id="KW-1185">Reference proteome</keyword>
<evidence type="ECO:0000313" key="14">
    <source>
        <dbReference type="Proteomes" id="UP000095087"/>
    </source>
</evidence>
<evidence type="ECO:0000256" key="9">
    <source>
        <dbReference type="ARBA" id="ARBA00023277"/>
    </source>
</evidence>
<dbReference type="EMBL" id="MASI01000005">
    <property type="protein sequence ID" value="ODA67001.1"/>
    <property type="molecule type" value="Genomic_DNA"/>
</dbReference>
<dbReference type="InterPro" id="IPR013780">
    <property type="entry name" value="Glyco_hydro_b"/>
</dbReference>
<dbReference type="FunFam" id="3.20.20.80:FF:000003">
    <property type="entry name" value="1,4-alpha-glucan branching enzyme GlgB"/>
    <property type="match status" value="1"/>
</dbReference>
<dbReference type="SUPFAM" id="SSF81296">
    <property type="entry name" value="E set domains"/>
    <property type="match status" value="2"/>
</dbReference>
<dbReference type="InterPro" id="IPR037439">
    <property type="entry name" value="Branching_enzy"/>
</dbReference>
<dbReference type="Gene3D" id="3.20.20.80">
    <property type="entry name" value="Glycosidases"/>
    <property type="match status" value="1"/>
</dbReference>
<evidence type="ECO:0000313" key="13">
    <source>
        <dbReference type="EMBL" id="ODA67001.1"/>
    </source>
</evidence>
<dbReference type="OrthoDB" id="9800174at2"/>
<comment type="subunit">
    <text evidence="10">Monomer.</text>
</comment>
<dbReference type="InterPro" id="IPR006047">
    <property type="entry name" value="GH13_cat_dom"/>
</dbReference>
<evidence type="ECO:0000259" key="12">
    <source>
        <dbReference type="SMART" id="SM00642"/>
    </source>
</evidence>
<feature type="active site" description="Proton donor" evidence="10 11">
    <location>
        <position position="468"/>
    </location>
</feature>
<dbReference type="FunFam" id="2.60.40.1180:FF:000002">
    <property type="entry name" value="1,4-alpha-glucan branching enzyme GlgB"/>
    <property type="match status" value="1"/>
</dbReference>
<evidence type="ECO:0000256" key="3">
    <source>
        <dbReference type="ARBA" id="ARBA00004964"/>
    </source>
</evidence>
<dbReference type="SUPFAM" id="SSF51445">
    <property type="entry name" value="(Trans)glycosidases"/>
    <property type="match status" value="1"/>
</dbReference>
<evidence type="ECO:0000256" key="1">
    <source>
        <dbReference type="ARBA" id="ARBA00000826"/>
    </source>
</evidence>
<dbReference type="InterPro" id="IPR054169">
    <property type="entry name" value="GlgB_N"/>
</dbReference>
<dbReference type="InterPro" id="IPR044143">
    <property type="entry name" value="GlgB_N_E_set_prok"/>
</dbReference>
<protein>
    <recommendedName>
        <fullName evidence="10">1,4-alpha-glucan branching enzyme GlgB</fullName>
        <ecNumber evidence="10">2.4.1.18</ecNumber>
    </recommendedName>
    <alternativeName>
        <fullName evidence="10">1,4-alpha-D-glucan:1,4-alpha-D-glucan 6-glucosyl-transferase</fullName>
    </alternativeName>
    <alternativeName>
        <fullName evidence="10">Alpha-(1-&gt;4)-glucan branching enzyme</fullName>
    </alternativeName>
    <alternativeName>
        <fullName evidence="10">Glycogen branching enzyme</fullName>
        <shortName evidence="10">BE</shortName>
    </alternativeName>
</protein>
<comment type="pathway">
    <text evidence="3 10">Glycan biosynthesis; glycogen biosynthesis.</text>
</comment>
<comment type="function">
    <text evidence="2 10">Catalyzes the formation of the alpha-1,6-glucosidic linkages in glycogen by scission of a 1,4-alpha-linked oligosaccharide from growing alpha-1,4-glucan chains and the subsequent attachment of the oligosaccharide to the alpha-1,6 position.</text>
</comment>
<dbReference type="SUPFAM" id="SSF51011">
    <property type="entry name" value="Glycosyl hydrolase domain"/>
    <property type="match status" value="1"/>
</dbReference>
<reference evidence="13 14" key="1">
    <citation type="submission" date="2016-07" db="EMBL/GenBank/DDBJ databases">
        <title>Draft genome sequence of Methyloligella halotolerans C2T (VKM B-2706T=CCUG 61687T=DSM 25045T), a halotolerant polyhydroxybutyrate accumulating methylotroph.</title>
        <authorList>
            <person name="Vasilenko O.V."/>
            <person name="Doronina N.V."/>
            <person name="Poroshina M.N."/>
            <person name="Tarlachkov S.V."/>
            <person name="Trotsenko Y.A."/>
        </authorList>
    </citation>
    <scope>NUCLEOTIDE SEQUENCE [LARGE SCALE GENOMIC DNA]</scope>
    <source>
        <strain evidence="13 14">VKM B-2706</strain>
    </source>
</reference>
<dbReference type="Proteomes" id="UP000095087">
    <property type="component" value="Unassembled WGS sequence"/>
</dbReference>
<dbReference type="CDD" id="cd11322">
    <property type="entry name" value="AmyAc_Glg_BE"/>
    <property type="match status" value="1"/>
</dbReference>
<keyword evidence="7 10" id="KW-0808">Transferase</keyword>
<dbReference type="InterPro" id="IPR017853">
    <property type="entry name" value="GH"/>
</dbReference>
<dbReference type="GO" id="GO:0005978">
    <property type="term" value="P:glycogen biosynthetic process"/>
    <property type="evidence" value="ECO:0007669"/>
    <property type="project" value="UniProtKB-UniRule"/>
</dbReference>
<keyword evidence="6 10" id="KW-0328">Glycosyltransferase</keyword>
<organism evidence="13 14">
    <name type="scientific">Methyloligella halotolerans</name>
    <dbReference type="NCBI Taxonomy" id="1177755"/>
    <lineage>
        <taxon>Bacteria</taxon>
        <taxon>Pseudomonadati</taxon>
        <taxon>Pseudomonadota</taxon>
        <taxon>Alphaproteobacteria</taxon>
        <taxon>Hyphomicrobiales</taxon>
        <taxon>Hyphomicrobiaceae</taxon>
        <taxon>Methyloligella</taxon>
    </lineage>
</organism>